<accession>A0A0V0SNG6</accession>
<evidence type="ECO:0000256" key="1">
    <source>
        <dbReference type="ARBA" id="ARBA00004123"/>
    </source>
</evidence>
<proteinExistence type="inferred from homology"/>
<evidence type="ECO:0000256" key="4">
    <source>
        <dbReference type="ARBA" id="ARBA00022771"/>
    </source>
</evidence>
<dbReference type="InterPro" id="IPR013083">
    <property type="entry name" value="Znf_RING/FYVE/PHD"/>
</dbReference>
<feature type="binding site" evidence="9">
    <location>
        <position position="411"/>
    </location>
    <ligand>
        <name>Zn(2+)</name>
        <dbReference type="ChEBI" id="CHEBI:29105"/>
        <label>1</label>
    </ligand>
</feature>
<dbReference type="InterPro" id="IPR019787">
    <property type="entry name" value="Znf_PHD-finger"/>
</dbReference>
<evidence type="ECO:0000256" key="5">
    <source>
        <dbReference type="ARBA" id="ARBA00022833"/>
    </source>
</evidence>
<evidence type="ECO:0000256" key="9">
    <source>
        <dbReference type="PIRSR" id="PIRSR628651-51"/>
    </source>
</evidence>
<dbReference type="Proteomes" id="UP000054630">
    <property type="component" value="Unassembled WGS sequence"/>
</dbReference>
<dbReference type="CDD" id="cd15505">
    <property type="entry name" value="PHD_ING"/>
    <property type="match status" value="1"/>
</dbReference>
<dbReference type="SUPFAM" id="SSF57903">
    <property type="entry name" value="FYVE/PHD zinc finger"/>
    <property type="match status" value="1"/>
</dbReference>
<feature type="site" description="Histone H3K4me3 binding" evidence="8">
    <location>
        <position position="397"/>
    </location>
</feature>
<evidence type="ECO:0000256" key="8">
    <source>
        <dbReference type="PIRSR" id="PIRSR628651-50"/>
    </source>
</evidence>
<comment type="similarity">
    <text evidence="2">Belongs to the ING family.</text>
</comment>
<evidence type="ECO:0000256" key="2">
    <source>
        <dbReference type="ARBA" id="ARBA00010210"/>
    </source>
</evidence>
<keyword evidence="5 9" id="KW-0862">Zinc</keyword>
<dbReference type="InterPro" id="IPR011011">
    <property type="entry name" value="Znf_FYVE_PHD"/>
</dbReference>
<feature type="binding site" evidence="9">
    <location>
        <position position="386"/>
    </location>
    <ligand>
        <name>Zn(2+)</name>
        <dbReference type="ChEBI" id="CHEBI:29105"/>
        <label>1</label>
    </ligand>
</feature>
<evidence type="ECO:0000256" key="11">
    <source>
        <dbReference type="SAM" id="Coils"/>
    </source>
</evidence>
<dbReference type="PANTHER" id="PTHR10333:SF42">
    <property type="entry name" value="INHIBITOR OF GROWTH PROTEIN 5"/>
    <property type="match status" value="1"/>
</dbReference>
<evidence type="ECO:0000256" key="3">
    <source>
        <dbReference type="ARBA" id="ARBA00022723"/>
    </source>
</evidence>
<evidence type="ECO:0000313" key="13">
    <source>
        <dbReference type="EMBL" id="KRX28266.1"/>
    </source>
</evidence>
<keyword evidence="6" id="KW-0156">Chromatin regulator</keyword>
<dbReference type="SMART" id="SM00249">
    <property type="entry name" value="PHD"/>
    <property type="match status" value="1"/>
</dbReference>
<feature type="coiled-coil region" evidence="11">
    <location>
        <begin position="21"/>
        <end position="48"/>
    </location>
</feature>
<feature type="binding site" evidence="9">
    <location>
        <position position="427"/>
    </location>
    <ligand>
        <name>Zn(2+)</name>
        <dbReference type="ChEBI" id="CHEBI:29105"/>
        <label>2</label>
    </ligand>
</feature>
<dbReference type="PROSITE" id="PS01359">
    <property type="entry name" value="ZF_PHD_1"/>
    <property type="match status" value="1"/>
</dbReference>
<sequence>MRIGWYESIEMSDGTDSSSSEKKYRIKYELLKEQYDQLDRSNHRILNRILNIKAQIYDHMKEPGAMVEAEIINRIADGTAQIACCPPALKRKREKNGIIRKPLADEVDFADVKIEQESVEEALVYSYPKMLFLGEMIFNDSGDEVDFVGSNQLFVEYLQHLPCIIAEQEEKMHHVNAQIEPLLQEILRIAVSLYNTGVDENGAPLSEETKTRKRGELYSLFTRLDDLNSKKLILANGIKDICDTSISMYQKATRNTVNFNVFIVINAQREEARENQNNLEFMDDDSLTIEDSVLPVPTEPVRSVSPKLQWDEALHDFVVVDDDEDELEDEEDDDYDDEYEDEDYEFCVPLEISDDEDEYIKMSYLKEQSDEFPVDLSIPKVDPVYCICQKVVMQDSMVACDGEDCQYQWFHFKCVNVLSKPRGKWYCPDCRGDRPNVPKIKKRYEKSDNE</sequence>
<keyword evidence="11" id="KW-0175">Coiled coil</keyword>
<dbReference type="AlphaFoldDB" id="A0A0V0SNG6"/>
<dbReference type="PROSITE" id="PS50016">
    <property type="entry name" value="ZF_PHD_2"/>
    <property type="match status" value="1"/>
</dbReference>
<dbReference type="EMBL" id="JYDL01000001">
    <property type="protein sequence ID" value="KRX28266.1"/>
    <property type="molecule type" value="Genomic_DNA"/>
</dbReference>
<dbReference type="OrthoDB" id="5411773at2759"/>
<dbReference type="Gene3D" id="3.30.40.10">
    <property type="entry name" value="Zinc/RING finger domain, C3HC4 (zinc finger)"/>
    <property type="match status" value="1"/>
</dbReference>
<reference evidence="13 14" key="1">
    <citation type="submission" date="2015-01" db="EMBL/GenBank/DDBJ databases">
        <title>Evolution of Trichinella species and genotypes.</title>
        <authorList>
            <person name="Korhonen P.K."/>
            <person name="Edoardo P."/>
            <person name="Giuseppe L.R."/>
            <person name="Gasser R.B."/>
        </authorList>
    </citation>
    <scope>NUCLEOTIDE SEQUENCE [LARGE SCALE GENOMIC DNA]</scope>
    <source>
        <strain evidence="13">ISS37</strain>
    </source>
</reference>
<dbReference type="PANTHER" id="PTHR10333">
    <property type="entry name" value="INHIBITOR OF GROWTH PROTEIN"/>
    <property type="match status" value="1"/>
</dbReference>
<dbReference type="GO" id="GO:0008270">
    <property type="term" value="F:zinc ion binding"/>
    <property type="evidence" value="ECO:0007669"/>
    <property type="project" value="UniProtKB-KW"/>
</dbReference>
<evidence type="ECO:0000256" key="10">
    <source>
        <dbReference type="PROSITE-ProRule" id="PRU00146"/>
    </source>
</evidence>
<feature type="binding site" evidence="9">
    <location>
        <position position="405"/>
    </location>
    <ligand>
        <name>Zn(2+)</name>
        <dbReference type="ChEBI" id="CHEBI:29105"/>
        <label>2</label>
    </ligand>
</feature>
<feature type="site" description="Histone H3K4me3 binding" evidence="8">
    <location>
        <position position="385"/>
    </location>
</feature>
<keyword evidence="7" id="KW-0539">Nucleus</keyword>
<comment type="subcellular location">
    <subcellularLocation>
        <location evidence="1">Nucleus</location>
    </subcellularLocation>
</comment>
<keyword evidence="4 10" id="KW-0863">Zinc-finger</keyword>
<evidence type="ECO:0000256" key="6">
    <source>
        <dbReference type="ARBA" id="ARBA00022853"/>
    </source>
</evidence>
<dbReference type="InterPro" id="IPR001965">
    <property type="entry name" value="Znf_PHD"/>
</dbReference>
<evidence type="ECO:0000256" key="7">
    <source>
        <dbReference type="ARBA" id="ARBA00023242"/>
    </source>
</evidence>
<feature type="site" description="Histone H3K4me3 binding" evidence="8">
    <location>
        <position position="409"/>
    </location>
</feature>
<dbReference type="InterPro" id="IPR028651">
    <property type="entry name" value="ING_fam"/>
</dbReference>
<feature type="binding site" evidence="9">
    <location>
        <position position="414"/>
    </location>
    <ligand>
        <name>Zn(2+)</name>
        <dbReference type="ChEBI" id="CHEBI:29105"/>
        <label>1</label>
    </ligand>
</feature>
<evidence type="ECO:0000313" key="14">
    <source>
        <dbReference type="Proteomes" id="UP000054630"/>
    </source>
</evidence>
<gene>
    <name evidence="13" type="primary">Ing2</name>
    <name evidence="13" type="ORF">T07_12272</name>
</gene>
<evidence type="ECO:0000259" key="12">
    <source>
        <dbReference type="PROSITE" id="PS50016"/>
    </source>
</evidence>
<organism evidence="13 14">
    <name type="scientific">Trichinella nelsoni</name>
    <dbReference type="NCBI Taxonomy" id="6336"/>
    <lineage>
        <taxon>Eukaryota</taxon>
        <taxon>Metazoa</taxon>
        <taxon>Ecdysozoa</taxon>
        <taxon>Nematoda</taxon>
        <taxon>Enoplea</taxon>
        <taxon>Dorylaimia</taxon>
        <taxon>Trichinellida</taxon>
        <taxon>Trichinellidae</taxon>
        <taxon>Trichinella</taxon>
    </lineage>
</organism>
<keyword evidence="14" id="KW-1185">Reference proteome</keyword>
<dbReference type="GO" id="GO:0005634">
    <property type="term" value="C:nucleus"/>
    <property type="evidence" value="ECO:0007669"/>
    <property type="project" value="UniProtKB-SubCell"/>
</dbReference>
<protein>
    <submittedName>
        <fullName evidence="13">Inhibitor of growth protein 2</fullName>
    </submittedName>
</protein>
<feature type="binding site" evidence="9">
    <location>
        <position position="400"/>
    </location>
    <ligand>
        <name>Zn(2+)</name>
        <dbReference type="ChEBI" id="CHEBI:29105"/>
        <label>2</label>
    </ligand>
</feature>
<feature type="domain" description="PHD-type" evidence="12">
    <location>
        <begin position="383"/>
        <end position="433"/>
    </location>
</feature>
<dbReference type="GO" id="GO:0006325">
    <property type="term" value="P:chromatin organization"/>
    <property type="evidence" value="ECO:0007669"/>
    <property type="project" value="UniProtKB-KW"/>
</dbReference>
<dbReference type="InterPro" id="IPR019786">
    <property type="entry name" value="Zinc_finger_PHD-type_CS"/>
</dbReference>
<feature type="binding site" evidence="9">
    <location>
        <position position="430"/>
    </location>
    <ligand>
        <name>Zn(2+)</name>
        <dbReference type="ChEBI" id="CHEBI:29105"/>
        <label>2</label>
    </ligand>
</feature>
<keyword evidence="3 9" id="KW-0479">Metal-binding</keyword>
<name>A0A0V0SNG6_9BILA</name>
<feature type="binding site" evidence="9">
    <location>
        <position position="388"/>
    </location>
    <ligand>
        <name>Zn(2+)</name>
        <dbReference type="ChEBI" id="CHEBI:29105"/>
        <label>1</label>
    </ligand>
</feature>
<feature type="site" description="Histone H3K4me3 binding" evidence="8">
    <location>
        <position position="401"/>
    </location>
</feature>
<comment type="caution">
    <text evidence="13">The sequence shown here is derived from an EMBL/GenBank/DDBJ whole genome shotgun (WGS) entry which is preliminary data.</text>
</comment>